<proteinExistence type="predicted"/>
<feature type="signal peptide" evidence="1">
    <location>
        <begin position="1"/>
        <end position="21"/>
    </location>
</feature>
<sequence>MMAKILALFAIALSLVGGAAAGHFLKPVADNADESEAVPEQPKALDAVATLREAFVVPILRDGQVWSHVILSLGVASDNTGQEDILLREPVLRDGLTEALFLHGSLGGFDGNFTDPVSMQRLRLRLDDVLRERLDDETARVLISSVTRQSS</sequence>
<evidence type="ECO:0008006" key="4">
    <source>
        <dbReference type="Google" id="ProtNLM"/>
    </source>
</evidence>
<gene>
    <name evidence="2" type="ORF">SAMN04488526_0589</name>
</gene>
<feature type="chain" id="PRO_5011559367" description="Flagellar protein FliL" evidence="1">
    <location>
        <begin position="22"/>
        <end position="151"/>
    </location>
</feature>
<protein>
    <recommendedName>
        <fullName evidence="4">Flagellar protein FliL</fullName>
    </recommendedName>
</protein>
<evidence type="ECO:0000313" key="3">
    <source>
        <dbReference type="Proteomes" id="UP000199283"/>
    </source>
</evidence>
<name>A0A1H7H2C0_9RHOB</name>
<dbReference type="EMBL" id="FNZQ01000001">
    <property type="protein sequence ID" value="SEK44439.1"/>
    <property type="molecule type" value="Genomic_DNA"/>
</dbReference>
<dbReference type="OrthoDB" id="7864548at2"/>
<dbReference type="Proteomes" id="UP000199283">
    <property type="component" value="Unassembled WGS sequence"/>
</dbReference>
<reference evidence="2 3" key="1">
    <citation type="submission" date="2016-10" db="EMBL/GenBank/DDBJ databases">
        <authorList>
            <person name="de Groot N.N."/>
        </authorList>
    </citation>
    <scope>NUCLEOTIDE SEQUENCE [LARGE SCALE GENOMIC DNA]</scope>
    <source>
        <strain evidence="2 3">DSM 14858</strain>
    </source>
</reference>
<dbReference type="STRING" id="188906.SAMN04488526_0589"/>
<organism evidence="2 3">
    <name type="scientific">Jannaschia helgolandensis</name>
    <dbReference type="NCBI Taxonomy" id="188906"/>
    <lineage>
        <taxon>Bacteria</taxon>
        <taxon>Pseudomonadati</taxon>
        <taxon>Pseudomonadota</taxon>
        <taxon>Alphaproteobacteria</taxon>
        <taxon>Rhodobacterales</taxon>
        <taxon>Roseobacteraceae</taxon>
        <taxon>Jannaschia</taxon>
    </lineage>
</organism>
<evidence type="ECO:0000313" key="2">
    <source>
        <dbReference type="EMBL" id="SEK44439.1"/>
    </source>
</evidence>
<accession>A0A1H7H2C0</accession>
<keyword evidence="1" id="KW-0732">Signal</keyword>
<evidence type="ECO:0000256" key="1">
    <source>
        <dbReference type="SAM" id="SignalP"/>
    </source>
</evidence>
<dbReference type="RefSeq" id="WP_092759602.1">
    <property type="nucleotide sequence ID" value="NZ_FNZQ01000001.1"/>
</dbReference>
<keyword evidence="3" id="KW-1185">Reference proteome</keyword>
<dbReference type="AlphaFoldDB" id="A0A1H7H2C0"/>